<organism evidence="2 3">
    <name type="scientific">Daphnia galeata</name>
    <dbReference type="NCBI Taxonomy" id="27404"/>
    <lineage>
        <taxon>Eukaryota</taxon>
        <taxon>Metazoa</taxon>
        <taxon>Ecdysozoa</taxon>
        <taxon>Arthropoda</taxon>
        <taxon>Crustacea</taxon>
        <taxon>Branchiopoda</taxon>
        <taxon>Diplostraca</taxon>
        <taxon>Cladocera</taxon>
        <taxon>Anomopoda</taxon>
        <taxon>Daphniidae</taxon>
        <taxon>Daphnia</taxon>
    </lineage>
</organism>
<evidence type="ECO:0000256" key="1">
    <source>
        <dbReference type="SAM" id="Coils"/>
    </source>
</evidence>
<gene>
    <name evidence="2" type="ORF">DGAL_LOCUS13251</name>
</gene>
<keyword evidence="3" id="KW-1185">Reference proteome</keyword>
<evidence type="ECO:0000313" key="3">
    <source>
        <dbReference type="Proteomes" id="UP000789390"/>
    </source>
</evidence>
<reference evidence="2" key="1">
    <citation type="submission" date="2021-11" db="EMBL/GenBank/DDBJ databases">
        <authorList>
            <person name="Schell T."/>
        </authorList>
    </citation>
    <scope>NUCLEOTIDE SEQUENCE</scope>
    <source>
        <strain evidence="2">M5</strain>
    </source>
</reference>
<dbReference type="EMBL" id="CAKKLH010000295">
    <property type="protein sequence ID" value="CAH0109766.1"/>
    <property type="molecule type" value="Genomic_DNA"/>
</dbReference>
<dbReference type="OrthoDB" id="5406275at2759"/>
<dbReference type="PANTHER" id="PTHR33488">
    <property type="entry name" value="ZGC:162509"/>
    <property type="match status" value="1"/>
</dbReference>
<evidence type="ECO:0000313" key="2">
    <source>
        <dbReference type="EMBL" id="CAH0109766.1"/>
    </source>
</evidence>
<comment type="caution">
    <text evidence="2">The sequence shown here is derived from an EMBL/GenBank/DDBJ whole genome shotgun (WGS) entry which is preliminary data.</text>
</comment>
<dbReference type="AlphaFoldDB" id="A0A8J2RUM2"/>
<dbReference type="Proteomes" id="UP000789390">
    <property type="component" value="Unassembled WGS sequence"/>
</dbReference>
<proteinExistence type="predicted"/>
<protein>
    <submittedName>
        <fullName evidence="2">Uncharacterized protein</fullName>
    </submittedName>
</protein>
<keyword evidence="1" id="KW-0175">Coiled coil</keyword>
<name>A0A8J2RUM2_9CRUS</name>
<feature type="coiled-coil region" evidence="1">
    <location>
        <begin position="171"/>
        <end position="209"/>
    </location>
</feature>
<accession>A0A8J2RUM2</accession>
<sequence length="445" mass="51530">MALSTNSSTNNQITLNADKQITWDELLAPAPMGIAVMSQLLICASRVIDFEIDKTDKANIPLLKHPKSFRTTLVQISNESYNAFMLAHNNMERIHLKMEEVPRYVTDCVKFMNSGNKTAINKLLPQRLERIKEAANGGLVLSKEVCQAFAQLRELIQQTLFAATASMGDKEKAFKAKIDDEKKRQEEAKERKEKKLQDEIEYAQRKERKNQEYYDESRKRKWDLFLVSFFAYESKDKSVEYARKMKEEAEEQLKQTKKEAEDRQKEIDQIYKENMEKLEKMGSDINKAISQDQTIAILQEGLQHLGKLQEQWNGITSYFDQIWNNLNEKTIKRLEDLVINVDAAKEEAYVLKEILPESAQFALESSHKTHHSAKMYVTVSNKYIIKSINQMHGMLALPSSEVANAQKQLMASCKEASEGVRILYKEEMEHTRHEMEMKLAQMSIR</sequence>
<dbReference type="PANTHER" id="PTHR33488:SF2">
    <property type="entry name" value="EARLY ENDOSOME ANTIGEN 1-LIKE"/>
    <property type="match status" value="1"/>
</dbReference>
<feature type="coiled-coil region" evidence="1">
    <location>
        <begin position="239"/>
        <end position="273"/>
    </location>
</feature>